<keyword evidence="9" id="KW-1185">Reference proteome</keyword>
<proteinExistence type="predicted"/>
<evidence type="ECO:0000256" key="6">
    <source>
        <dbReference type="ARBA" id="ARBA00023136"/>
    </source>
</evidence>
<organism evidence="8 9">
    <name type="scientific">Brytella acorum</name>
    <dbReference type="NCBI Taxonomy" id="2959299"/>
    <lineage>
        <taxon>Bacteria</taxon>
        <taxon>Pseudomonadati</taxon>
        <taxon>Pseudomonadota</taxon>
        <taxon>Alphaproteobacteria</taxon>
        <taxon>Acetobacterales</taxon>
        <taxon>Acetobacteraceae</taxon>
        <taxon>Brytella</taxon>
    </lineage>
</organism>
<keyword evidence="3" id="KW-0201">Cytochrome c-type biogenesis</keyword>
<dbReference type="RefSeq" id="WP_289841230.1">
    <property type="nucleotide sequence ID" value="NZ_CATKSH010000009.1"/>
</dbReference>
<dbReference type="PANTHER" id="PTHR43499:SF1">
    <property type="entry name" value="ABC TRANSPORTER I FAMILY MEMBER 1"/>
    <property type="match status" value="1"/>
</dbReference>
<dbReference type="GO" id="GO:0016887">
    <property type="term" value="F:ATP hydrolysis activity"/>
    <property type="evidence" value="ECO:0007669"/>
    <property type="project" value="InterPro"/>
</dbReference>
<reference evidence="8" key="1">
    <citation type="submission" date="2023-03" db="EMBL/GenBank/DDBJ databases">
        <authorList>
            <person name="Cleenwerck I."/>
        </authorList>
    </citation>
    <scope>NUCLEOTIDE SEQUENCE</scope>
    <source>
        <strain evidence="8">LMG 32879</strain>
    </source>
</reference>
<evidence type="ECO:0000256" key="2">
    <source>
        <dbReference type="ARBA" id="ARBA00022741"/>
    </source>
</evidence>
<dbReference type="InterPro" id="IPR003439">
    <property type="entry name" value="ABC_transporter-like_ATP-bd"/>
</dbReference>
<gene>
    <name evidence="8" type="primary">ccmA</name>
    <name evidence="8" type="ORF">LMG32879_001706</name>
</gene>
<dbReference type="NCBIfam" id="TIGR01189">
    <property type="entry name" value="ccmA"/>
    <property type="match status" value="1"/>
</dbReference>
<dbReference type="InterPro" id="IPR027417">
    <property type="entry name" value="P-loop_NTPase"/>
</dbReference>
<dbReference type="InterPro" id="IPR003593">
    <property type="entry name" value="AAA+_ATPase"/>
</dbReference>
<dbReference type="InterPro" id="IPR005895">
    <property type="entry name" value="ABC_transptr_haem_export_CcmA"/>
</dbReference>
<evidence type="ECO:0000256" key="4">
    <source>
        <dbReference type="ARBA" id="ARBA00022840"/>
    </source>
</evidence>
<comment type="caution">
    <text evidence="8">The sequence shown here is derived from an EMBL/GenBank/DDBJ whole genome shotgun (WGS) entry which is preliminary data.</text>
</comment>
<dbReference type="GO" id="GO:0022857">
    <property type="term" value="F:transmembrane transporter activity"/>
    <property type="evidence" value="ECO:0007669"/>
    <property type="project" value="InterPro"/>
</dbReference>
<keyword evidence="5" id="KW-1278">Translocase</keyword>
<dbReference type="SUPFAM" id="SSF52540">
    <property type="entry name" value="P-loop containing nucleoside triphosphate hydrolases"/>
    <property type="match status" value="1"/>
</dbReference>
<name>A0AA35V1C0_9PROT</name>
<evidence type="ECO:0000256" key="1">
    <source>
        <dbReference type="ARBA" id="ARBA00022448"/>
    </source>
</evidence>
<dbReference type="GO" id="GO:0017004">
    <property type="term" value="P:cytochrome complex assembly"/>
    <property type="evidence" value="ECO:0007669"/>
    <property type="project" value="UniProtKB-KW"/>
</dbReference>
<keyword evidence="1" id="KW-0813">Transport</keyword>
<evidence type="ECO:0000256" key="3">
    <source>
        <dbReference type="ARBA" id="ARBA00022748"/>
    </source>
</evidence>
<dbReference type="SMART" id="SM00382">
    <property type="entry name" value="AAA"/>
    <property type="match status" value="1"/>
</dbReference>
<feature type="domain" description="ABC transporter" evidence="7">
    <location>
        <begin position="12"/>
        <end position="214"/>
    </location>
</feature>
<evidence type="ECO:0000313" key="8">
    <source>
        <dbReference type="EMBL" id="CAI9120866.1"/>
    </source>
</evidence>
<keyword evidence="4 8" id="KW-0067">ATP-binding</keyword>
<keyword evidence="6" id="KW-0472">Membrane</keyword>
<dbReference type="Pfam" id="PF00005">
    <property type="entry name" value="ABC_tran"/>
    <property type="match status" value="1"/>
</dbReference>
<dbReference type="PANTHER" id="PTHR43499">
    <property type="entry name" value="ABC TRANSPORTER I FAMILY MEMBER 1"/>
    <property type="match status" value="1"/>
</dbReference>
<evidence type="ECO:0000256" key="5">
    <source>
        <dbReference type="ARBA" id="ARBA00022967"/>
    </source>
</evidence>
<dbReference type="PROSITE" id="PS50893">
    <property type="entry name" value="ABC_TRANSPORTER_2"/>
    <property type="match status" value="1"/>
</dbReference>
<dbReference type="EMBL" id="CATKSH010000009">
    <property type="protein sequence ID" value="CAI9120866.1"/>
    <property type="molecule type" value="Genomic_DNA"/>
</dbReference>
<dbReference type="Gene3D" id="3.40.50.300">
    <property type="entry name" value="P-loop containing nucleotide triphosphate hydrolases"/>
    <property type="match status" value="1"/>
</dbReference>
<accession>A0AA35V1C0</accession>
<sequence>MSTHPHRIAPRLEVRDLSVIRGERLVLDAVSFNVDDGEAILLTGPNGAGKSTLLRTVAGLRRPDGGDILWHDDETGESDTTAPRVAYLGHQDALKPGLTLAENLHLTARLNGTSLEAALEAVDLLALAELPARLLSAGQKRRGAIARILLTDARLWLLDEPSLGLDADAVERFGTVLARHRAAGGMMIVTTHVPLPMPETRKLVLPAQHRELFS</sequence>
<evidence type="ECO:0000313" key="9">
    <source>
        <dbReference type="Proteomes" id="UP001176960"/>
    </source>
</evidence>
<dbReference type="GO" id="GO:0005524">
    <property type="term" value="F:ATP binding"/>
    <property type="evidence" value="ECO:0007669"/>
    <property type="project" value="UniProtKB-KW"/>
</dbReference>
<dbReference type="Proteomes" id="UP001176960">
    <property type="component" value="Unassembled WGS sequence"/>
</dbReference>
<dbReference type="AlphaFoldDB" id="A0AA35V1C0"/>
<evidence type="ECO:0000259" key="7">
    <source>
        <dbReference type="PROSITE" id="PS50893"/>
    </source>
</evidence>
<protein>
    <submittedName>
        <fullName evidence="8">Heme ABC exporter ATP-binding protein CcmA</fullName>
    </submittedName>
</protein>
<keyword evidence="2" id="KW-0547">Nucleotide-binding</keyword>